<evidence type="ECO:0000313" key="1">
    <source>
        <dbReference type="EMBL" id="PMD60804.1"/>
    </source>
</evidence>
<dbReference type="GeneID" id="36582747"/>
<dbReference type="Proteomes" id="UP000235371">
    <property type="component" value="Unassembled WGS sequence"/>
</dbReference>
<sequence>KALLALKKVSGHSSEAQIVVFWPVLQNYSIINKLGAIISNNAFTNNVLCHTVQKKLKDTLGLN</sequence>
<name>A0A2J6TCP5_9HELO</name>
<dbReference type="AlphaFoldDB" id="A0A2J6TCP5"/>
<evidence type="ECO:0000313" key="2">
    <source>
        <dbReference type="Proteomes" id="UP000235371"/>
    </source>
</evidence>
<keyword evidence="2" id="KW-1185">Reference proteome</keyword>
<protein>
    <submittedName>
        <fullName evidence="1">Uncharacterized protein</fullName>
    </submittedName>
</protein>
<dbReference type="RefSeq" id="XP_024737708.1">
    <property type="nucleotide sequence ID" value="XM_024874667.1"/>
</dbReference>
<organism evidence="1 2">
    <name type="scientific">Hyaloscypha bicolor E</name>
    <dbReference type="NCBI Taxonomy" id="1095630"/>
    <lineage>
        <taxon>Eukaryota</taxon>
        <taxon>Fungi</taxon>
        <taxon>Dikarya</taxon>
        <taxon>Ascomycota</taxon>
        <taxon>Pezizomycotina</taxon>
        <taxon>Leotiomycetes</taxon>
        <taxon>Helotiales</taxon>
        <taxon>Hyaloscyphaceae</taxon>
        <taxon>Hyaloscypha</taxon>
        <taxon>Hyaloscypha bicolor</taxon>
    </lineage>
</organism>
<proteinExistence type="predicted"/>
<reference evidence="1 2" key="1">
    <citation type="submission" date="2016-04" db="EMBL/GenBank/DDBJ databases">
        <title>A degradative enzymes factory behind the ericoid mycorrhizal symbiosis.</title>
        <authorList>
            <consortium name="DOE Joint Genome Institute"/>
            <person name="Martino E."/>
            <person name="Morin E."/>
            <person name="Grelet G."/>
            <person name="Kuo A."/>
            <person name="Kohler A."/>
            <person name="Daghino S."/>
            <person name="Barry K."/>
            <person name="Choi C."/>
            <person name="Cichocki N."/>
            <person name="Clum A."/>
            <person name="Copeland A."/>
            <person name="Hainaut M."/>
            <person name="Haridas S."/>
            <person name="Labutti K."/>
            <person name="Lindquist E."/>
            <person name="Lipzen A."/>
            <person name="Khouja H.-R."/>
            <person name="Murat C."/>
            <person name="Ohm R."/>
            <person name="Olson A."/>
            <person name="Spatafora J."/>
            <person name="Veneault-Fourrey C."/>
            <person name="Henrissat B."/>
            <person name="Grigoriev I."/>
            <person name="Martin F."/>
            <person name="Perotto S."/>
        </authorList>
    </citation>
    <scope>NUCLEOTIDE SEQUENCE [LARGE SCALE GENOMIC DNA]</scope>
    <source>
        <strain evidence="1 2">E</strain>
    </source>
</reference>
<gene>
    <name evidence="1" type="ORF">K444DRAFT_527919</name>
</gene>
<accession>A0A2J6TCP5</accession>
<dbReference type="InParanoid" id="A0A2J6TCP5"/>
<feature type="non-terminal residue" evidence="1">
    <location>
        <position position="1"/>
    </location>
</feature>
<dbReference type="EMBL" id="KZ613788">
    <property type="protein sequence ID" value="PMD60804.1"/>
    <property type="molecule type" value="Genomic_DNA"/>
</dbReference>